<dbReference type="InterPro" id="IPR046240">
    <property type="entry name" value="DUF6273"/>
</dbReference>
<evidence type="ECO:0000313" key="3">
    <source>
        <dbReference type="Proteomes" id="UP000596049"/>
    </source>
</evidence>
<protein>
    <recommendedName>
        <fullName evidence="1">DUF6273 domain-containing protein</fullName>
    </recommendedName>
</protein>
<reference evidence="2 3" key="1">
    <citation type="submission" date="2020-01" db="EMBL/GenBank/DDBJ databases">
        <authorList>
            <person name="Liu G."/>
            <person name="Liu B."/>
        </authorList>
    </citation>
    <scope>NUCLEOTIDE SEQUENCE [LARGE SCALE GENOMIC DNA]</scope>
    <source>
        <strain evidence="2 3">FJAT-51161</strain>
    </source>
</reference>
<feature type="domain" description="DUF6273" evidence="1">
    <location>
        <begin position="42"/>
        <end position="258"/>
    </location>
</feature>
<keyword evidence="3" id="KW-1185">Reference proteome</keyword>
<dbReference type="Gene3D" id="2.60.40.10">
    <property type="entry name" value="Immunoglobulins"/>
    <property type="match status" value="1"/>
</dbReference>
<dbReference type="Proteomes" id="UP000596049">
    <property type="component" value="Chromosome"/>
</dbReference>
<evidence type="ECO:0000259" key="1">
    <source>
        <dbReference type="Pfam" id="PF19789"/>
    </source>
</evidence>
<gene>
    <name evidence="2" type="ORF">FJQ98_14045</name>
</gene>
<organism evidence="2 3">
    <name type="scientific">Lysinibacillus agricola</name>
    <dbReference type="NCBI Taxonomy" id="2590012"/>
    <lineage>
        <taxon>Bacteria</taxon>
        <taxon>Bacillati</taxon>
        <taxon>Bacillota</taxon>
        <taxon>Bacilli</taxon>
        <taxon>Bacillales</taxon>
        <taxon>Bacillaceae</taxon>
        <taxon>Lysinibacillus</taxon>
    </lineage>
</organism>
<dbReference type="RefSeq" id="WP_053592497.1">
    <property type="nucleotide sequence ID" value="NZ_CP067341.1"/>
</dbReference>
<dbReference type="EMBL" id="CP067341">
    <property type="protein sequence ID" value="QQP10409.1"/>
    <property type="molecule type" value="Genomic_DNA"/>
</dbReference>
<evidence type="ECO:0000313" key="2">
    <source>
        <dbReference type="EMBL" id="QQP10409.1"/>
    </source>
</evidence>
<dbReference type="InterPro" id="IPR013783">
    <property type="entry name" value="Ig-like_fold"/>
</dbReference>
<accession>A0ABX7ALA1</accession>
<dbReference type="Pfam" id="PF19789">
    <property type="entry name" value="DUF6273"/>
    <property type="match status" value="1"/>
</dbReference>
<sequence length="592" mass="64518">MAQLLSSLPVGTKVKDPGTTYNGKPIIFQVTAKNHPGYPVDSVTLLTERIITLKSFDAIEPGNTDANRRTNGNNRYLHSNIRQWLNKDTQPWYSAQHGADQPPTGVNVWSGYNPYDSERGFLGNFSAHFKNRILNTTLSVARNTVTDGGGSETVQDKVFLLSNTEVGFANENGISEGSRLALFSNDASRQANPTAEAVSKTSYTNSTLSATRSWHWWLRTPFAGESNYARGVHSAGLLHYYAAFYGHFGVRPALNLPSEIWVSDNLDADDAYVITWNAVPTVTLAEVDGRTLYEGDTINLSGQAVYKDAGDVVSVKYSINNRTERTLAASVSDGFTPISYSKTLKFTNGKIFDGSIAVTDTLAEGVDHVLRLRAEDDKNGESTVQVRSFRIVANRPPVLQVDSFKKQTGVIESELMTVSGNVSDPDGNDVTLRYKLNGGSFVQVYRGASGPFDFTLSVSSLVDGNNTLTLQVEDTYNFTMQKTVAIQREFNGSQLTEAVARFALQPATAEAQGLVTWIEHDTAASLAVAVSMTDPAEQEKFEAMDKTNTVELIDNITEDEFDHIAPAPKGKIVLKLSISDGNIAKVSGAFQA</sequence>
<name>A0ABX7ALA1_9BACI</name>
<proteinExistence type="predicted"/>